<protein>
    <submittedName>
        <fullName evidence="1">Glycoside hydrolase family 5 protein</fullName>
    </submittedName>
</protein>
<dbReference type="Proteomes" id="UP000250078">
    <property type="component" value="Unassembled WGS sequence"/>
</dbReference>
<name>A0ACC8ERB1_9PEZI</name>
<keyword evidence="2" id="KW-1185">Reference proteome</keyword>
<evidence type="ECO:0000313" key="2">
    <source>
        <dbReference type="Proteomes" id="UP000250078"/>
    </source>
</evidence>
<proteinExistence type="predicted"/>
<organism evidence="1 2">
    <name type="scientific">Cenococcum geophilum 1.58</name>
    <dbReference type="NCBI Taxonomy" id="794803"/>
    <lineage>
        <taxon>Eukaryota</taxon>
        <taxon>Fungi</taxon>
        <taxon>Dikarya</taxon>
        <taxon>Ascomycota</taxon>
        <taxon>Pezizomycotina</taxon>
        <taxon>Dothideomycetes</taxon>
        <taxon>Pleosporomycetidae</taxon>
        <taxon>Gloniales</taxon>
        <taxon>Gloniaceae</taxon>
        <taxon>Cenococcum</taxon>
    </lineage>
</organism>
<gene>
    <name evidence="1" type="ORF">K441DRAFT_700549</name>
</gene>
<keyword evidence="1" id="KW-0378">Hydrolase</keyword>
<reference evidence="1 2" key="1">
    <citation type="journal article" date="2016" name="Nat. Commun.">
        <title>Ectomycorrhizal ecology is imprinted in the genome of the dominant symbiotic fungus Cenococcum geophilum.</title>
        <authorList>
            <consortium name="DOE Joint Genome Institute"/>
            <person name="Peter M."/>
            <person name="Kohler A."/>
            <person name="Ohm R.A."/>
            <person name="Kuo A."/>
            <person name="Krutzmann J."/>
            <person name="Morin E."/>
            <person name="Arend M."/>
            <person name="Barry K.W."/>
            <person name="Binder M."/>
            <person name="Choi C."/>
            <person name="Clum A."/>
            <person name="Copeland A."/>
            <person name="Grisel N."/>
            <person name="Haridas S."/>
            <person name="Kipfer T."/>
            <person name="LaButti K."/>
            <person name="Lindquist E."/>
            <person name="Lipzen A."/>
            <person name="Maire R."/>
            <person name="Meier B."/>
            <person name="Mihaltcheva S."/>
            <person name="Molinier V."/>
            <person name="Murat C."/>
            <person name="Poggeler S."/>
            <person name="Quandt C.A."/>
            <person name="Sperisen C."/>
            <person name="Tritt A."/>
            <person name="Tisserant E."/>
            <person name="Crous P.W."/>
            <person name="Henrissat B."/>
            <person name="Nehls U."/>
            <person name="Egli S."/>
            <person name="Spatafora J.W."/>
            <person name="Grigoriev I.V."/>
            <person name="Martin F.M."/>
        </authorList>
    </citation>
    <scope>NUCLEOTIDE SEQUENCE [LARGE SCALE GENOMIC DNA]</scope>
    <source>
        <strain evidence="1 2">1.58</strain>
    </source>
</reference>
<evidence type="ECO:0000313" key="1">
    <source>
        <dbReference type="EMBL" id="OCK88377.1"/>
    </source>
</evidence>
<dbReference type="EMBL" id="KV748243">
    <property type="protein sequence ID" value="OCK88377.1"/>
    <property type="molecule type" value="Genomic_DNA"/>
</dbReference>
<sequence>MFAPVFGFLHDQLSNAAQNEGMLQIHSSIAVGSITFVSRGFNAFRVNIMMERIIPNSIRDHWTPRTPLILLPLNYITNKGAYAMNVPHNYGRYRNIITDTSDFQSFWKTLAGAFAGNSKVIFDTHNGFEGNDWTVAWARTSGKNGATIGALADLQNKIIYQMHQYLDDDGSGTSAACVSSTISQERIPAATQWLKSNGKLGIISEFASGVNSRCETAAQATWTQTQTSGLALCGGLLGHAALNLPVGLPTTNILNQCEEVGFQVWKLGQIIEV</sequence>
<accession>A0ACC8ERB1</accession>